<accession>A0A2U9IS79</accession>
<dbReference type="RefSeq" id="WP_054836727.1">
    <property type="nucleotide sequence ID" value="NZ_BBBA01000009.1"/>
</dbReference>
<dbReference type="InterPro" id="IPR036390">
    <property type="entry name" value="WH_DNA-bd_sf"/>
</dbReference>
<reference evidence="2 3" key="1">
    <citation type="submission" date="2018-05" db="EMBL/GenBank/DDBJ databases">
        <title>Complete Genome Sequences of Extremely Thermoacidophilic, Metal-Mobilizing Type-Strain Members of the Archaeal Family Sulfolobaceae: Acidianus brierleyi DSM-1651T, Acidianus sulfidivorans DSM-18786T, Metallosphaera hakonensis DSM-7519T, and Metallosphaera prunae DSM-10039T.</title>
        <authorList>
            <person name="Counts J.A."/>
            <person name="Kelly R.M."/>
        </authorList>
    </citation>
    <scope>NUCLEOTIDE SEQUENCE [LARGE SCALE GENOMIC DNA]</scope>
    <source>
        <strain evidence="2 3">HO1-1</strain>
    </source>
</reference>
<dbReference type="GeneID" id="71004694"/>
<proteinExistence type="predicted"/>
<evidence type="ECO:0000259" key="1">
    <source>
        <dbReference type="Pfam" id="PF21476"/>
    </source>
</evidence>
<reference evidence="3" key="2">
    <citation type="submission" date="2020-03" db="EMBL/GenBank/DDBJ databases">
        <title>Complete Genome Sequences of Extremely Thermoacidophilic, Metal-Mobilizing Type-Strain Members of the Archaeal Family Sulfolobaceae: Acidianus brierleyi DSM-1651T, Acidianus sulfidivorans DSM-18786T, Metallosphaera hakonensis DSM-7519T, and Metallosphaera prunae DSM-10039T.</title>
        <authorList>
            <person name="Counts J.A."/>
            <person name="Kelly R.M."/>
        </authorList>
    </citation>
    <scope>NUCLEOTIDE SEQUENCE [LARGE SCALE GENOMIC DNA]</scope>
    <source>
        <strain evidence="3">HO1-1</strain>
    </source>
</reference>
<dbReference type="STRING" id="1293036.GCA_001315825_01693"/>
<dbReference type="InterPro" id="IPR049159">
    <property type="entry name" value="PF0610-like_wHTH_N"/>
</dbReference>
<keyword evidence="3" id="KW-1185">Reference proteome</keyword>
<dbReference type="Pfam" id="PF21476">
    <property type="entry name" value="PF0610-like_N"/>
    <property type="match status" value="1"/>
</dbReference>
<evidence type="ECO:0000313" key="2">
    <source>
        <dbReference type="EMBL" id="AWR98900.1"/>
    </source>
</evidence>
<sequence length="104" mass="12176">MPEEFLTTRERILLLLRSSDFPLSAKEIMHLTGVRKEQEVYEHIYHLSLSSKHKNYVVIVYPPKCESCGYEIVLDKPKRPSKCPRCKSERISQPKFLIRGKGDE</sequence>
<dbReference type="EMBL" id="CP029287">
    <property type="protein sequence ID" value="AWR98900.1"/>
    <property type="molecule type" value="Genomic_DNA"/>
</dbReference>
<dbReference type="KEGG" id="mhk:DFR87_03420"/>
<dbReference type="PANTHER" id="PTHR40663">
    <property type="match status" value="1"/>
</dbReference>
<dbReference type="AlphaFoldDB" id="A0A2U9IS79"/>
<feature type="domain" description="PF0610-like winged HTH N-terminal" evidence="1">
    <location>
        <begin position="7"/>
        <end position="58"/>
    </location>
</feature>
<organism evidence="2 3">
    <name type="scientific">Metallosphaera hakonensis JCM 8857 = DSM 7519</name>
    <dbReference type="NCBI Taxonomy" id="1293036"/>
    <lineage>
        <taxon>Archaea</taxon>
        <taxon>Thermoproteota</taxon>
        <taxon>Thermoprotei</taxon>
        <taxon>Sulfolobales</taxon>
        <taxon>Sulfolobaceae</taxon>
        <taxon>Metallosphaera</taxon>
    </lineage>
</organism>
<dbReference type="Proteomes" id="UP000247586">
    <property type="component" value="Chromosome"/>
</dbReference>
<dbReference type="PANTHER" id="PTHR40663:SF2">
    <property type="entry name" value="TRANSCRIPTIONAL REGULATOR"/>
    <property type="match status" value="1"/>
</dbReference>
<evidence type="ECO:0000313" key="3">
    <source>
        <dbReference type="Proteomes" id="UP000247586"/>
    </source>
</evidence>
<dbReference type="InterPro" id="IPR038767">
    <property type="entry name" value="PF0610-like"/>
</dbReference>
<name>A0A2U9IS79_9CREN</name>
<dbReference type="SUPFAM" id="SSF46785">
    <property type="entry name" value="Winged helix' DNA-binding domain"/>
    <property type="match status" value="1"/>
</dbReference>
<protein>
    <submittedName>
        <fullName evidence="2">Transcriptional regulator</fullName>
    </submittedName>
</protein>
<gene>
    <name evidence="2" type="ORF">DFR87_03420</name>
</gene>
<reference evidence="3" key="3">
    <citation type="submission" date="2020-03" db="EMBL/GenBank/DDBJ databases">
        <title>Sequencing and Assembly of Multiple Reported Metal-Biooxidizing Members of the Extremely Thermoacidophilic Archaeal Family Sulfolobaceae.</title>
        <authorList>
            <person name="Counts J.A."/>
            <person name="Kelly R.M."/>
        </authorList>
    </citation>
    <scope>NUCLEOTIDE SEQUENCE [LARGE SCALE GENOMIC DNA]</scope>
    <source>
        <strain evidence="3">HO1-1</strain>
    </source>
</reference>